<dbReference type="EMBL" id="DXAM01000113">
    <property type="protein sequence ID" value="HJA04788.1"/>
    <property type="molecule type" value="Genomic_DNA"/>
</dbReference>
<dbReference type="InterPro" id="IPR007621">
    <property type="entry name" value="TPM_dom"/>
</dbReference>
<comment type="caution">
    <text evidence="6">The sequence shown here is derived from an EMBL/GenBank/DDBJ whole genome shotgun (WGS) entry which is preliminary data.</text>
</comment>
<protein>
    <submittedName>
        <fullName evidence="6">TPM domain-containing protein</fullName>
    </submittedName>
</protein>
<evidence type="ECO:0000256" key="4">
    <source>
        <dbReference type="SAM" id="SignalP"/>
    </source>
</evidence>
<dbReference type="Pfam" id="PF04536">
    <property type="entry name" value="TPM_phosphatase"/>
    <property type="match status" value="1"/>
</dbReference>
<evidence type="ECO:0000313" key="6">
    <source>
        <dbReference type="EMBL" id="HJA04788.1"/>
    </source>
</evidence>
<feature type="signal peptide" evidence="4">
    <location>
        <begin position="1"/>
        <end position="27"/>
    </location>
</feature>
<reference evidence="6" key="2">
    <citation type="submission" date="2021-04" db="EMBL/GenBank/DDBJ databases">
        <authorList>
            <person name="Gilroy R."/>
        </authorList>
    </citation>
    <scope>NUCLEOTIDE SEQUENCE</scope>
    <source>
        <strain evidence="6">ChiHjej8B7-3636</strain>
    </source>
</reference>
<gene>
    <name evidence="6" type="ORF">H9800_07990</name>
</gene>
<feature type="region of interest" description="Disordered" evidence="2">
    <location>
        <begin position="616"/>
        <end position="654"/>
    </location>
</feature>
<feature type="transmembrane region" description="Helical" evidence="3">
    <location>
        <begin position="163"/>
        <end position="183"/>
    </location>
</feature>
<evidence type="ECO:0000256" key="1">
    <source>
        <dbReference type="SAM" id="Coils"/>
    </source>
</evidence>
<keyword evidence="4" id="KW-0732">Signal</keyword>
<evidence type="ECO:0000259" key="5">
    <source>
        <dbReference type="Pfam" id="PF04536"/>
    </source>
</evidence>
<organism evidence="6 7">
    <name type="scientific">Candidatus Microbacterium stercoravium</name>
    <dbReference type="NCBI Taxonomy" id="2838697"/>
    <lineage>
        <taxon>Bacteria</taxon>
        <taxon>Bacillati</taxon>
        <taxon>Actinomycetota</taxon>
        <taxon>Actinomycetes</taxon>
        <taxon>Micrococcales</taxon>
        <taxon>Microbacteriaceae</taxon>
        <taxon>Microbacterium</taxon>
    </lineage>
</organism>
<accession>A0A9D2KIX3</accession>
<evidence type="ECO:0000256" key="2">
    <source>
        <dbReference type="SAM" id="MobiDB-lite"/>
    </source>
</evidence>
<sequence length="654" mass="68492">MRSTLVRILAGLGAAAALVFASGAAQAAEPPALGDGYVHDGSDVLSPAEEEAANARLGQLADDGDLELWIVYVDAFENPSGSFDWAAATADANGLGSDQYLLAIATDARQLALVGPVEGSLSEAKLGSVEQAVGAVLNGDDWAAAPEAAADELQAQAAPNTTGWWVVGIIVALAIVIIAWLAISRAAKKRRLEREAQQKLEAEVDDFAARASTLLVEMDDSLRTAEQEMGFAVAQFGTDAVSEYATALTRARDALNRSFTIQQLLDDDQPETLAQQREMYGEIVSLLETADAELDDKAEGFEQLRAIEQNAPEVLDRLASERAAAADGPERITAEIARLRQTYASLAIDAVEDNAEQAADRLEFADVRLTEAREHLESGDAGEAAVDLHEAEQALGQVDELVTAVTGLQKTFAEAERGARETIADLENDIRQAQALEDPDGRLSRAIAATRAHIDTARANLAGGERTPLVMFEALDQANDQMDQALATARAEEDRRRRIAAQLAQTLQRAESELQSAESLVSTRRGAIGHSARSYIAQAGQAIGDARALQPTDPSAALAAAKRGLSLAQQAIRSARSDMTAFSSHGYGGGYRGSGIGGQIVGGIVGGLIGGSLSGGSRRGSGWGGSSRGGMRGGFGGGRSFGGGMRSGGGGRRF</sequence>
<reference evidence="6" key="1">
    <citation type="journal article" date="2021" name="PeerJ">
        <title>Extensive microbial diversity within the chicken gut microbiome revealed by metagenomics and culture.</title>
        <authorList>
            <person name="Gilroy R."/>
            <person name="Ravi A."/>
            <person name="Getino M."/>
            <person name="Pursley I."/>
            <person name="Horton D.L."/>
            <person name="Alikhan N.F."/>
            <person name="Baker D."/>
            <person name="Gharbi K."/>
            <person name="Hall N."/>
            <person name="Watson M."/>
            <person name="Adriaenssens E.M."/>
            <person name="Foster-Nyarko E."/>
            <person name="Jarju S."/>
            <person name="Secka A."/>
            <person name="Antonio M."/>
            <person name="Oren A."/>
            <person name="Chaudhuri R.R."/>
            <person name="La Ragione R."/>
            <person name="Hildebrand F."/>
            <person name="Pallen M.J."/>
        </authorList>
    </citation>
    <scope>NUCLEOTIDE SEQUENCE</scope>
    <source>
        <strain evidence="6">ChiHjej8B7-3636</strain>
    </source>
</reference>
<dbReference type="Proteomes" id="UP000824220">
    <property type="component" value="Unassembled WGS sequence"/>
</dbReference>
<proteinExistence type="predicted"/>
<feature type="coiled-coil region" evidence="1">
    <location>
        <begin position="472"/>
        <end position="520"/>
    </location>
</feature>
<keyword evidence="3" id="KW-1133">Transmembrane helix</keyword>
<keyword evidence="1" id="KW-0175">Coiled coil</keyword>
<keyword evidence="3" id="KW-0472">Membrane</keyword>
<keyword evidence="3" id="KW-0812">Transmembrane</keyword>
<evidence type="ECO:0000313" key="7">
    <source>
        <dbReference type="Proteomes" id="UP000824220"/>
    </source>
</evidence>
<evidence type="ECO:0000256" key="3">
    <source>
        <dbReference type="SAM" id="Phobius"/>
    </source>
</evidence>
<feature type="chain" id="PRO_5039499942" evidence="4">
    <location>
        <begin position="28"/>
        <end position="654"/>
    </location>
</feature>
<feature type="domain" description="TPM" evidence="5">
    <location>
        <begin position="38"/>
        <end position="155"/>
    </location>
</feature>
<dbReference type="Gene3D" id="3.10.310.50">
    <property type="match status" value="1"/>
</dbReference>
<dbReference type="AlphaFoldDB" id="A0A9D2KIX3"/>
<name>A0A9D2KIX3_9MICO</name>